<organism evidence="1">
    <name type="scientific">marine sediment metagenome</name>
    <dbReference type="NCBI Taxonomy" id="412755"/>
    <lineage>
        <taxon>unclassified sequences</taxon>
        <taxon>metagenomes</taxon>
        <taxon>ecological metagenomes</taxon>
    </lineage>
</organism>
<comment type="caution">
    <text evidence="1">The sequence shown here is derived from an EMBL/GenBank/DDBJ whole genome shotgun (WGS) entry which is preliminary data.</text>
</comment>
<name>A0A0F9XV21_9ZZZZ</name>
<evidence type="ECO:0008006" key="2">
    <source>
        <dbReference type="Google" id="ProtNLM"/>
    </source>
</evidence>
<dbReference type="EMBL" id="LAZR01000027">
    <property type="protein sequence ID" value="KKO03202.1"/>
    <property type="molecule type" value="Genomic_DNA"/>
</dbReference>
<dbReference type="PROSITE" id="PS51257">
    <property type="entry name" value="PROKAR_LIPOPROTEIN"/>
    <property type="match status" value="1"/>
</dbReference>
<protein>
    <recommendedName>
        <fullName evidence="2">LPS-assembly lipoprotein</fullName>
    </recommendedName>
</protein>
<accession>A0A0F9XV21</accession>
<proteinExistence type="predicted"/>
<gene>
    <name evidence="1" type="ORF">LCGC14_0096150</name>
</gene>
<dbReference type="AlphaFoldDB" id="A0A0F9XV21"/>
<dbReference type="Gene3D" id="3.30.160.150">
    <property type="entry name" value="Lipoprotein like domain"/>
    <property type="match status" value="1"/>
</dbReference>
<sequence length="164" mass="17906">MNRRTFLSASIAASAAVLLSACGFRLRGSESMPTLPTLSLEGDSNSAVAQQVAIRLQQLGTQVEAGAPWRVTLGTPSLIDRRLGVDSRASREHELVLSTTLSVQERASNAYHINNATLSTSTRIRVSDDDLLNRETLMQEAEQSLSRQLSQRIIERLANVEGMQ</sequence>
<evidence type="ECO:0000313" key="1">
    <source>
        <dbReference type="EMBL" id="KKO03202.1"/>
    </source>
</evidence>
<reference evidence="1" key="1">
    <citation type="journal article" date="2015" name="Nature">
        <title>Complex archaea that bridge the gap between prokaryotes and eukaryotes.</title>
        <authorList>
            <person name="Spang A."/>
            <person name="Saw J.H."/>
            <person name="Jorgensen S.L."/>
            <person name="Zaremba-Niedzwiedzka K."/>
            <person name="Martijn J."/>
            <person name="Lind A.E."/>
            <person name="van Eijk R."/>
            <person name="Schleper C."/>
            <person name="Guy L."/>
            <person name="Ettema T.J."/>
        </authorList>
    </citation>
    <scope>NUCLEOTIDE SEQUENCE</scope>
</reference>